<name>A0A9D4UA63_ADICA</name>
<keyword evidence="2" id="KW-1185">Reference proteome</keyword>
<protein>
    <submittedName>
        <fullName evidence="1">Uncharacterized protein</fullName>
    </submittedName>
</protein>
<accession>A0A9D4UA63</accession>
<gene>
    <name evidence="1" type="ORF">GOP47_0020964</name>
</gene>
<dbReference type="Proteomes" id="UP000886520">
    <property type="component" value="Chromosome 20"/>
</dbReference>
<proteinExistence type="predicted"/>
<organism evidence="1 2">
    <name type="scientific">Adiantum capillus-veneris</name>
    <name type="common">Maidenhair fern</name>
    <dbReference type="NCBI Taxonomy" id="13818"/>
    <lineage>
        <taxon>Eukaryota</taxon>
        <taxon>Viridiplantae</taxon>
        <taxon>Streptophyta</taxon>
        <taxon>Embryophyta</taxon>
        <taxon>Tracheophyta</taxon>
        <taxon>Polypodiopsida</taxon>
        <taxon>Polypodiidae</taxon>
        <taxon>Polypodiales</taxon>
        <taxon>Pteridineae</taxon>
        <taxon>Pteridaceae</taxon>
        <taxon>Vittarioideae</taxon>
        <taxon>Adiantum</taxon>
    </lineage>
</organism>
<evidence type="ECO:0000313" key="2">
    <source>
        <dbReference type="Proteomes" id="UP000886520"/>
    </source>
</evidence>
<dbReference type="AlphaFoldDB" id="A0A9D4UA63"/>
<sequence length="78" mass="8852">MQARGRKRRKYPLTGRIKSYGNELLSDPACGLWRRVGDEAEAQSSPSLSRAYRQGYEKLGMHSHATCQRLTARESGLR</sequence>
<comment type="caution">
    <text evidence="1">The sequence shown here is derived from an EMBL/GenBank/DDBJ whole genome shotgun (WGS) entry which is preliminary data.</text>
</comment>
<reference evidence="1" key="1">
    <citation type="submission" date="2021-01" db="EMBL/GenBank/DDBJ databases">
        <title>Adiantum capillus-veneris genome.</title>
        <authorList>
            <person name="Fang Y."/>
            <person name="Liao Q."/>
        </authorList>
    </citation>
    <scope>NUCLEOTIDE SEQUENCE</scope>
    <source>
        <strain evidence="1">H3</strain>
        <tissue evidence="1">Leaf</tissue>
    </source>
</reference>
<evidence type="ECO:0000313" key="1">
    <source>
        <dbReference type="EMBL" id="KAI5064294.1"/>
    </source>
</evidence>
<dbReference type="EMBL" id="JABFUD020000020">
    <property type="protein sequence ID" value="KAI5064294.1"/>
    <property type="molecule type" value="Genomic_DNA"/>
</dbReference>